<keyword evidence="4" id="KW-1185">Reference proteome</keyword>
<evidence type="ECO:0000313" key="3">
    <source>
        <dbReference type="EMBL" id="SMX84046.1"/>
    </source>
</evidence>
<dbReference type="SUPFAM" id="SSF53474">
    <property type="entry name" value="alpha/beta-Hydrolases"/>
    <property type="match status" value="1"/>
</dbReference>
<gene>
    <name evidence="3" type="ORF">BANT10_01792</name>
</gene>
<dbReference type="EMBL" id="FXZE01000006">
    <property type="protein sequence ID" value="SMX84046.1"/>
    <property type="molecule type" value="Genomic_DNA"/>
</dbReference>
<dbReference type="GO" id="GO:0016787">
    <property type="term" value="F:hydrolase activity"/>
    <property type="evidence" value="ECO:0007669"/>
    <property type="project" value="UniProtKB-KW"/>
</dbReference>
<dbReference type="Gene3D" id="3.40.50.1820">
    <property type="entry name" value="alpha/beta hydrolase"/>
    <property type="match status" value="1"/>
</dbReference>
<evidence type="ECO:0000256" key="1">
    <source>
        <dbReference type="ARBA" id="ARBA00022801"/>
    </source>
</evidence>
<organism evidence="3 4">
    <name type="scientific">Brevibacterium antiquum</name>
    <dbReference type="NCBI Taxonomy" id="234835"/>
    <lineage>
        <taxon>Bacteria</taxon>
        <taxon>Bacillati</taxon>
        <taxon>Actinomycetota</taxon>
        <taxon>Actinomycetes</taxon>
        <taxon>Micrococcales</taxon>
        <taxon>Brevibacteriaceae</taxon>
        <taxon>Brevibacterium</taxon>
    </lineage>
</organism>
<dbReference type="Proteomes" id="UP000234342">
    <property type="component" value="Unassembled WGS sequence"/>
</dbReference>
<name>A0A2H1J990_9MICO</name>
<feature type="domain" description="Alpha/beta hydrolase fold-3" evidence="2">
    <location>
        <begin position="68"/>
        <end position="164"/>
    </location>
</feature>
<keyword evidence="1 3" id="KW-0378">Hydrolase</keyword>
<dbReference type="PANTHER" id="PTHR48081">
    <property type="entry name" value="AB HYDROLASE SUPERFAMILY PROTEIN C4A8.06C"/>
    <property type="match status" value="1"/>
</dbReference>
<evidence type="ECO:0000259" key="2">
    <source>
        <dbReference type="Pfam" id="PF07859"/>
    </source>
</evidence>
<dbReference type="AlphaFoldDB" id="A0A2H1J990"/>
<reference evidence="4" key="1">
    <citation type="submission" date="2017-03" db="EMBL/GenBank/DDBJ databases">
        <authorList>
            <person name="Monnet C."/>
        </authorList>
    </citation>
    <scope>NUCLEOTIDE SEQUENCE [LARGE SCALE GENOMIC DNA]</scope>
    <source>
        <strain evidence="4">P10</strain>
    </source>
</reference>
<sequence length="275" mass="29663">MSEDEATTREGERFAALTTAGAALDQILSESAWTSGGCASRFSRYEYGTDPDQFLEVHGDPVTASALVVLVHGGYFRQRTDLTHARPMAAALAEAGVLCVLVEYRRAGGQPNCLNDVTAAISFTSASLSDWGVNARARDNLVVSGHSAGGCLVLAWASHLREVGTEFRLRPLAPITDLFREVEDGLGESAVLDYMGAAPNEDLAPYLREDPRSRALLIPARVDLRTIHGDRDQTVDINFSRTFPARLTIAEGADHADVVDPDSPYFPFVIDALLG</sequence>
<dbReference type="InterPro" id="IPR013094">
    <property type="entry name" value="AB_hydrolase_3"/>
</dbReference>
<dbReference type="InterPro" id="IPR050300">
    <property type="entry name" value="GDXG_lipolytic_enzyme"/>
</dbReference>
<dbReference type="InterPro" id="IPR029058">
    <property type="entry name" value="AB_hydrolase_fold"/>
</dbReference>
<protein>
    <submittedName>
        <fullName evidence="3">Alpha/beta hydrolase family protein</fullName>
    </submittedName>
</protein>
<accession>A0A2H1J990</accession>
<evidence type="ECO:0000313" key="4">
    <source>
        <dbReference type="Proteomes" id="UP000234342"/>
    </source>
</evidence>
<dbReference type="RefSeq" id="WP_101643114.1">
    <property type="nucleotide sequence ID" value="NZ_FXZE01000006.1"/>
</dbReference>
<proteinExistence type="predicted"/>
<dbReference type="Pfam" id="PF07859">
    <property type="entry name" value="Abhydrolase_3"/>
    <property type="match status" value="1"/>
</dbReference>